<dbReference type="Gene3D" id="1.10.10.10">
    <property type="entry name" value="Winged helix-like DNA-binding domain superfamily/Winged helix DNA-binding domain"/>
    <property type="match status" value="1"/>
</dbReference>
<dbReference type="NCBIfam" id="TIGR02937">
    <property type="entry name" value="sigma70-ECF"/>
    <property type="match status" value="1"/>
</dbReference>
<comment type="caution">
    <text evidence="9">The sequence shown here is derived from an EMBL/GenBank/DDBJ whole genome shotgun (WGS) entry which is preliminary data.</text>
</comment>
<feature type="domain" description="RNA polymerase sigma factor 70 region 4 type 2" evidence="8">
    <location>
        <begin position="123"/>
        <end position="175"/>
    </location>
</feature>
<evidence type="ECO:0000313" key="10">
    <source>
        <dbReference type="Proteomes" id="UP000245507"/>
    </source>
</evidence>
<dbReference type="GO" id="GO:0006352">
    <property type="term" value="P:DNA-templated transcription initiation"/>
    <property type="evidence" value="ECO:0007669"/>
    <property type="project" value="InterPro"/>
</dbReference>
<dbReference type="InterPro" id="IPR039425">
    <property type="entry name" value="RNA_pol_sigma-70-like"/>
</dbReference>
<feature type="compositionally biased region" description="Low complexity" evidence="6">
    <location>
        <begin position="192"/>
        <end position="203"/>
    </location>
</feature>
<evidence type="ECO:0000259" key="7">
    <source>
        <dbReference type="Pfam" id="PF04542"/>
    </source>
</evidence>
<keyword evidence="10" id="KW-1185">Reference proteome</keyword>
<dbReference type="InterPro" id="IPR013324">
    <property type="entry name" value="RNA_pol_sigma_r3/r4-like"/>
</dbReference>
<dbReference type="GO" id="GO:0016987">
    <property type="term" value="F:sigma factor activity"/>
    <property type="evidence" value="ECO:0007669"/>
    <property type="project" value="UniProtKB-KW"/>
</dbReference>
<feature type="domain" description="RNA polymerase sigma-70 region 2" evidence="7">
    <location>
        <begin position="22"/>
        <end position="91"/>
    </location>
</feature>
<protein>
    <submittedName>
        <fullName evidence="9">RNA polymerase subunit sigma</fullName>
    </submittedName>
</protein>
<dbReference type="InterPro" id="IPR013325">
    <property type="entry name" value="RNA_pol_sigma_r2"/>
</dbReference>
<evidence type="ECO:0000256" key="6">
    <source>
        <dbReference type="SAM" id="MobiDB-lite"/>
    </source>
</evidence>
<accession>A0A316TIV0</accession>
<comment type="similarity">
    <text evidence="1">Belongs to the sigma-70 factor family. ECF subfamily.</text>
</comment>
<name>A0A316TIV0_9ACTN</name>
<dbReference type="InterPro" id="IPR036388">
    <property type="entry name" value="WH-like_DNA-bd_sf"/>
</dbReference>
<dbReference type="Proteomes" id="UP000245507">
    <property type="component" value="Unassembled WGS sequence"/>
</dbReference>
<dbReference type="GO" id="GO:0003677">
    <property type="term" value="F:DNA binding"/>
    <property type="evidence" value="ECO:0007669"/>
    <property type="project" value="UniProtKB-KW"/>
</dbReference>
<dbReference type="EMBL" id="QGDD01000003">
    <property type="protein sequence ID" value="PWN03139.1"/>
    <property type="molecule type" value="Genomic_DNA"/>
</dbReference>
<dbReference type="InterPro" id="IPR013249">
    <property type="entry name" value="RNA_pol_sigma70_r4_t2"/>
</dbReference>
<organism evidence="9 10">
    <name type="scientific">Nocardioides silvaticus</name>
    <dbReference type="NCBI Taxonomy" id="2201891"/>
    <lineage>
        <taxon>Bacteria</taxon>
        <taxon>Bacillati</taxon>
        <taxon>Actinomycetota</taxon>
        <taxon>Actinomycetes</taxon>
        <taxon>Propionibacteriales</taxon>
        <taxon>Nocardioidaceae</taxon>
        <taxon>Nocardioides</taxon>
    </lineage>
</organism>
<sequence length="203" mass="22838">MNQIRDHEVPLIGRDPDLLEVFYREHLATVKAYFARRVDDPHLVADLTADTFLAAMTAAPSYRPDKGRPIAWLLGIARNQAADVVRRQARRLRAESRIQGRRLLDEDSAARIEERIAAERHTRALYAGLAQLPARDRMLMELVAIDGMPVHEAAEQLGMKPGTARVRLHRSRTRLQQHLDTHSDPDHSDEGAAAAVLAQEARP</sequence>
<keyword evidence="5" id="KW-0804">Transcription</keyword>
<evidence type="ECO:0000256" key="5">
    <source>
        <dbReference type="ARBA" id="ARBA00023163"/>
    </source>
</evidence>
<dbReference type="SUPFAM" id="SSF88946">
    <property type="entry name" value="Sigma2 domain of RNA polymerase sigma factors"/>
    <property type="match status" value="1"/>
</dbReference>
<dbReference type="InterPro" id="IPR014284">
    <property type="entry name" value="RNA_pol_sigma-70_dom"/>
</dbReference>
<keyword evidence="3" id="KW-0731">Sigma factor</keyword>
<dbReference type="Pfam" id="PF08281">
    <property type="entry name" value="Sigma70_r4_2"/>
    <property type="match status" value="1"/>
</dbReference>
<evidence type="ECO:0000256" key="3">
    <source>
        <dbReference type="ARBA" id="ARBA00023082"/>
    </source>
</evidence>
<dbReference type="SUPFAM" id="SSF88659">
    <property type="entry name" value="Sigma3 and sigma4 domains of RNA polymerase sigma factors"/>
    <property type="match status" value="1"/>
</dbReference>
<dbReference type="Gene3D" id="1.10.1740.10">
    <property type="match status" value="1"/>
</dbReference>
<feature type="compositionally biased region" description="Basic and acidic residues" evidence="6">
    <location>
        <begin position="177"/>
        <end position="190"/>
    </location>
</feature>
<dbReference type="RefSeq" id="WP_109693228.1">
    <property type="nucleotide sequence ID" value="NZ_QGDD01000003.1"/>
</dbReference>
<feature type="region of interest" description="Disordered" evidence="6">
    <location>
        <begin position="177"/>
        <end position="203"/>
    </location>
</feature>
<dbReference type="PANTHER" id="PTHR43133:SF8">
    <property type="entry name" value="RNA POLYMERASE SIGMA FACTOR HI_1459-RELATED"/>
    <property type="match status" value="1"/>
</dbReference>
<dbReference type="OrthoDB" id="5243766at2"/>
<evidence type="ECO:0000256" key="4">
    <source>
        <dbReference type="ARBA" id="ARBA00023125"/>
    </source>
</evidence>
<dbReference type="InterPro" id="IPR007627">
    <property type="entry name" value="RNA_pol_sigma70_r2"/>
</dbReference>
<dbReference type="PANTHER" id="PTHR43133">
    <property type="entry name" value="RNA POLYMERASE ECF-TYPE SIGMA FACTO"/>
    <property type="match status" value="1"/>
</dbReference>
<proteinExistence type="inferred from homology"/>
<evidence type="ECO:0000256" key="2">
    <source>
        <dbReference type="ARBA" id="ARBA00023015"/>
    </source>
</evidence>
<evidence type="ECO:0000259" key="8">
    <source>
        <dbReference type="Pfam" id="PF08281"/>
    </source>
</evidence>
<dbReference type="AlphaFoldDB" id="A0A316TIV0"/>
<evidence type="ECO:0000313" key="9">
    <source>
        <dbReference type="EMBL" id="PWN03139.1"/>
    </source>
</evidence>
<keyword evidence="2" id="KW-0805">Transcription regulation</keyword>
<dbReference type="Pfam" id="PF04542">
    <property type="entry name" value="Sigma70_r2"/>
    <property type="match status" value="1"/>
</dbReference>
<reference evidence="9 10" key="1">
    <citation type="submission" date="2018-05" db="EMBL/GenBank/DDBJ databases">
        <title>Nocardioides silvaticus genome.</title>
        <authorList>
            <person name="Li C."/>
            <person name="Wang G."/>
        </authorList>
    </citation>
    <scope>NUCLEOTIDE SEQUENCE [LARGE SCALE GENOMIC DNA]</scope>
    <source>
        <strain evidence="9 10">CCTCC AB 2018079</strain>
    </source>
</reference>
<evidence type="ECO:0000256" key="1">
    <source>
        <dbReference type="ARBA" id="ARBA00010641"/>
    </source>
</evidence>
<gene>
    <name evidence="9" type="ORF">DJ010_08405</name>
</gene>
<keyword evidence="4" id="KW-0238">DNA-binding</keyword>